<evidence type="ECO:0000313" key="3">
    <source>
        <dbReference type="Proteomes" id="UP000641454"/>
    </source>
</evidence>
<comment type="caution">
    <text evidence="2">The sequence shown here is derived from an EMBL/GenBank/DDBJ whole genome shotgun (WGS) entry which is preliminary data.</text>
</comment>
<dbReference type="AlphaFoldDB" id="A0A923N321"/>
<name>A0A923N321_9FLAO</name>
<evidence type="ECO:0000313" key="2">
    <source>
        <dbReference type="EMBL" id="MBC5846077.1"/>
    </source>
</evidence>
<organism evidence="2 3">
    <name type="scientific">Flavobacterium muglaense</name>
    <dbReference type="NCBI Taxonomy" id="2764716"/>
    <lineage>
        <taxon>Bacteria</taxon>
        <taxon>Pseudomonadati</taxon>
        <taxon>Bacteroidota</taxon>
        <taxon>Flavobacteriia</taxon>
        <taxon>Flavobacteriales</taxon>
        <taxon>Flavobacteriaceae</taxon>
        <taxon>Flavobacterium</taxon>
    </lineage>
</organism>
<gene>
    <name evidence="2" type="ORF">H8R25_16775</name>
</gene>
<keyword evidence="1" id="KW-0812">Transmembrane</keyword>
<sequence>MRIITLIQQVDVVQKLKDAPDSSYQTGVIIGSFVPFIVLLGLAYWMYSSAKKEIKTFNFLLNLHSKLYLDEQYQNYKTI</sequence>
<feature type="transmembrane region" description="Helical" evidence="1">
    <location>
        <begin position="24"/>
        <end position="47"/>
    </location>
</feature>
<dbReference type="Proteomes" id="UP000641454">
    <property type="component" value="Unassembled WGS sequence"/>
</dbReference>
<accession>A0A923N321</accession>
<keyword evidence="3" id="KW-1185">Reference proteome</keyword>
<evidence type="ECO:0000256" key="1">
    <source>
        <dbReference type="SAM" id="Phobius"/>
    </source>
</evidence>
<proteinExistence type="predicted"/>
<dbReference type="EMBL" id="JACRUL010000070">
    <property type="protein sequence ID" value="MBC5846077.1"/>
    <property type="molecule type" value="Genomic_DNA"/>
</dbReference>
<keyword evidence="1" id="KW-0472">Membrane</keyword>
<keyword evidence="1" id="KW-1133">Transmembrane helix</keyword>
<dbReference type="RefSeq" id="WP_187021410.1">
    <property type="nucleotide sequence ID" value="NZ_JACRUK010000069.1"/>
</dbReference>
<protein>
    <submittedName>
        <fullName evidence="2">Uncharacterized protein</fullName>
    </submittedName>
</protein>
<reference evidence="2 3" key="1">
    <citation type="submission" date="2020-08" db="EMBL/GenBank/DDBJ databases">
        <title>Description of novel Flavobacterium F-392 isolate.</title>
        <authorList>
            <person name="Saticioglu I.B."/>
            <person name="Duman M."/>
            <person name="Altun S."/>
        </authorList>
    </citation>
    <scope>NUCLEOTIDE SEQUENCE [LARGE SCALE GENOMIC DNA]</scope>
    <source>
        <strain evidence="2 3">F-392</strain>
    </source>
</reference>